<dbReference type="FunFam" id="3.40.50.300:FF:003045">
    <property type="entry name" value="GD10885"/>
    <property type="match status" value="1"/>
</dbReference>
<reference evidence="5" key="1">
    <citation type="submission" date="2020-11" db="EMBL/GenBank/DDBJ databases">
        <authorList>
            <person name="Tran Van P."/>
        </authorList>
    </citation>
    <scope>NUCLEOTIDE SEQUENCE</scope>
</reference>
<dbReference type="GO" id="GO:0005524">
    <property type="term" value="F:ATP binding"/>
    <property type="evidence" value="ECO:0007669"/>
    <property type="project" value="UniProtKB-KW"/>
</dbReference>
<dbReference type="SUPFAM" id="SSF52540">
    <property type="entry name" value="P-loop containing nucleoside triphosphate hydrolases"/>
    <property type="match status" value="1"/>
</dbReference>
<comment type="similarity">
    <text evidence="1">Belongs to the AFG1 ATPase family.</text>
</comment>
<dbReference type="Gene3D" id="3.40.50.300">
    <property type="entry name" value="P-loop containing nucleotide triphosphate hydrolases"/>
    <property type="match status" value="1"/>
</dbReference>
<dbReference type="PANTHER" id="PTHR12169:SF6">
    <property type="entry name" value="AFG1-LIKE ATPASE"/>
    <property type="match status" value="1"/>
</dbReference>
<dbReference type="Pfam" id="PF03969">
    <property type="entry name" value="AFG1_ATPase"/>
    <property type="match status" value="2"/>
</dbReference>
<dbReference type="PANTHER" id="PTHR12169">
    <property type="entry name" value="ATPASE N2B"/>
    <property type="match status" value="1"/>
</dbReference>
<sequence length="654" mass="75252">MGVMEGLTSPLWTTKRYGNHITTTSYGQIHRGKETRSISRQESRFARSSCRTSNSPGAEEAMVTRSDTTLETICPTPLLIILSNVPSIELPDESKVHIPKNLCRGTGKSRRIGRYIAWPYWHIWEVRIFYDKLGPPGCIARLVGRVAVHSLTSLPVQQIATRHCRFNLTLSQPLGTRSETTPTKSTCDEIIGPIRVLNDKIKNGEAILDDYQMKVVERLQRVYNEVEHYEPKKKTFFTWFQTRSKEPPKGLYIHGAVGGGKTMLMDMFYDCVNVSTGPLQMGTVGGKYRVHFHSFMLDVHSRIHEVKKGIVRDHRSTKPQPFDPIAPVASSISQKYWLICFDEFQVTDIGDAMILKRLFTELFHKGVIIVATSNRSPDDLYKNGLQRSNFVPFIQVLKDHCEISCLDSGIDYRLKSIAGKSRTYFIKSECNADEEMNKMFKYLCSEENDIVRPRILTIKGRNVKFDKTCGQVMDSSFIELCDRVSDTCRHLISLIYFYVQNRLLLWLRVLINFKHYSVSERLVKILPLGASDYLLLSQVFHTILVRDIPQLSLKTKSQARRFITLIDTLYDRRVRVVVSSDVPHKQLFLTNVPLEHTVDEHRMLMDDLNIQVGSENASANIFTGDEEVFAFCRTVSRLSEMQTKEYWDQWDKHR</sequence>
<evidence type="ECO:0000256" key="2">
    <source>
        <dbReference type="ARBA" id="ARBA00022741"/>
    </source>
</evidence>
<evidence type="ECO:0008006" key="6">
    <source>
        <dbReference type="Google" id="ProtNLM"/>
    </source>
</evidence>
<dbReference type="InterPro" id="IPR005654">
    <property type="entry name" value="ATPase_AFG1-like"/>
</dbReference>
<feature type="region of interest" description="Disordered" evidence="4">
    <location>
        <begin position="37"/>
        <end position="64"/>
    </location>
</feature>
<dbReference type="EMBL" id="OD566144">
    <property type="protein sequence ID" value="CAD7443455.1"/>
    <property type="molecule type" value="Genomic_DNA"/>
</dbReference>
<accession>A0A7R9EYP0</accession>
<evidence type="ECO:0000313" key="5">
    <source>
        <dbReference type="EMBL" id="CAD7443455.1"/>
    </source>
</evidence>
<protein>
    <recommendedName>
        <fullName evidence="6">AFG1-like ATPase</fullName>
    </recommendedName>
</protein>
<evidence type="ECO:0000256" key="3">
    <source>
        <dbReference type="ARBA" id="ARBA00022840"/>
    </source>
</evidence>
<dbReference type="AlphaFoldDB" id="A0A7R9EYP0"/>
<gene>
    <name evidence="5" type="ORF">TBIB3V08_LOCUS5861</name>
</gene>
<dbReference type="GO" id="GO:0016887">
    <property type="term" value="F:ATP hydrolysis activity"/>
    <property type="evidence" value="ECO:0007669"/>
    <property type="project" value="InterPro"/>
</dbReference>
<keyword evidence="2" id="KW-0547">Nucleotide-binding</keyword>
<proteinExistence type="inferred from homology"/>
<name>A0A7R9EYP0_9NEOP</name>
<dbReference type="NCBIfam" id="NF040713">
    <property type="entry name" value="ZapE"/>
    <property type="match status" value="1"/>
</dbReference>
<evidence type="ECO:0000256" key="4">
    <source>
        <dbReference type="SAM" id="MobiDB-lite"/>
    </source>
</evidence>
<keyword evidence="3" id="KW-0067">ATP-binding</keyword>
<organism evidence="5">
    <name type="scientific">Timema bartmani</name>
    <dbReference type="NCBI Taxonomy" id="61472"/>
    <lineage>
        <taxon>Eukaryota</taxon>
        <taxon>Metazoa</taxon>
        <taxon>Ecdysozoa</taxon>
        <taxon>Arthropoda</taxon>
        <taxon>Hexapoda</taxon>
        <taxon>Insecta</taxon>
        <taxon>Pterygota</taxon>
        <taxon>Neoptera</taxon>
        <taxon>Polyneoptera</taxon>
        <taxon>Phasmatodea</taxon>
        <taxon>Timematodea</taxon>
        <taxon>Timematoidea</taxon>
        <taxon>Timematidae</taxon>
        <taxon>Timema</taxon>
    </lineage>
</organism>
<evidence type="ECO:0000256" key="1">
    <source>
        <dbReference type="ARBA" id="ARBA00010322"/>
    </source>
</evidence>
<dbReference type="InterPro" id="IPR027417">
    <property type="entry name" value="P-loop_NTPase"/>
</dbReference>
<dbReference type="GO" id="GO:0005739">
    <property type="term" value="C:mitochondrion"/>
    <property type="evidence" value="ECO:0007669"/>
    <property type="project" value="TreeGrafter"/>
</dbReference>